<reference evidence="5" key="1">
    <citation type="journal article" date="2021" name="J Fungi (Basel)">
        <title>Virulence traits and population genomics of the black yeast Aureobasidium melanogenum.</title>
        <authorList>
            <person name="Cernosa A."/>
            <person name="Sun X."/>
            <person name="Gostincar C."/>
            <person name="Fang C."/>
            <person name="Gunde-Cimerman N."/>
            <person name="Song Z."/>
        </authorList>
    </citation>
    <scope>NUCLEOTIDE SEQUENCE</scope>
    <source>
        <strain evidence="5">EXF-8016</strain>
    </source>
</reference>
<dbReference type="Gene3D" id="1.20.1050.130">
    <property type="match status" value="1"/>
</dbReference>
<dbReference type="InterPro" id="IPR036282">
    <property type="entry name" value="Glutathione-S-Trfase_C_sf"/>
</dbReference>
<dbReference type="CDD" id="cd03048">
    <property type="entry name" value="GST_N_Ure2p_like"/>
    <property type="match status" value="1"/>
</dbReference>
<feature type="domain" description="GST C-terminal" evidence="4">
    <location>
        <begin position="91"/>
        <end position="226"/>
    </location>
</feature>
<dbReference type="SFLD" id="SFLDG01151">
    <property type="entry name" value="Main.2:_Nu-like"/>
    <property type="match status" value="1"/>
</dbReference>
<evidence type="ECO:0000313" key="6">
    <source>
        <dbReference type="Proteomes" id="UP000767238"/>
    </source>
</evidence>
<dbReference type="EMBL" id="JAHFYH010000124">
    <property type="protein sequence ID" value="KAH0212101.1"/>
    <property type="molecule type" value="Genomic_DNA"/>
</dbReference>
<evidence type="ECO:0000256" key="1">
    <source>
        <dbReference type="ARBA" id="ARBA00007409"/>
    </source>
</evidence>
<evidence type="ECO:0008006" key="7">
    <source>
        <dbReference type="Google" id="ProtNLM"/>
    </source>
</evidence>
<sequence length="226" mass="25794">MNMQPIRVWAHWGGPNPWKVRMLLEELELPHQVNLLEFNETKEPRYLELNPNGRLPTIEDPNTGITIWESGAIILYLIDQYDKEGKLSYPDASRKYASVQWLMFQVSGQGPYFGQATWFARFHPEKLPSAIDRYVNEIDRVLGVLDDALSRNKTGWLVGDRCTSADISFVTWAATGEGLLRELQKDAGLVEKYPHYSAWFATLKERPAIAKALQEIAAQRKAHGLP</sequence>
<dbReference type="OrthoDB" id="422574at2759"/>
<dbReference type="InterPro" id="IPR004045">
    <property type="entry name" value="Glutathione_S-Trfase_N"/>
</dbReference>
<comment type="similarity">
    <text evidence="1 2">Belongs to the GST superfamily.</text>
</comment>
<evidence type="ECO:0000313" key="5">
    <source>
        <dbReference type="EMBL" id="KAH0212101.1"/>
    </source>
</evidence>
<comment type="caution">
    <text evidence="5">The sequence shown here is derived from an EMBL/GenBank/DDBJ whole genome shotgun (WGS) entry which is preliminary data.</text>
</comment>
<dbReference type="Pfam" id="PF00043">
    <property type="entry name" value="GST_C"/>
    <property type="match status" value="1"/>
</dbReference>
<evidence type="ECO:0000256" key="2">
    <source>
        <dbReference type="RuleBase" id="RU003494"/>
    </source>
</evidence>
<dbReference type="InterPro" id="IPR040079">
    <property type="entry name" value="Glutathione_S-Trfase"/>
</dbReference>
<dbReference type="SUPFAM" id="SSF52833">
    <property type="entry name" value="Thioredoxin-like"/>
    <property type="match status" value="1"/>
</dbReference>
<dbReference type="AlphaFoldDB" id="A0A9P8G7R5"/>
<protein>
    <recommendedName>
        <fullName evidence="7">Glutathione S-transferase</fullName>
    </recommendedName>
</protein>
<proteinExistence type="inferred from homology"/>
<evidence type="ECO:0000259" key="3">
    <source>
        <dbReference type="PROSITE" id="PS50404"/>
    </source>
</evidence>
<reference evidence="5" key="2">
    <citation type="submission" date="2021-08" db="EMBL/GenBank/DDBJ databases">
        <authorList>
            <person name="Gostincar C."/>
            <person name="Sun X."/>
            <person name="Song Z."/>
            <person name="Gunde-Cimerman N."/>
        </authorList>
    </citation>
    <scope>NUCLEOTIDE SEQUENCE</scope>
    <source>
        <strain evidence="5">EXF-8016</strain>
    </source>
</reference>
<dbReference type="InterPro" id="IPR010987">
    <property type="entry name" value="Glutathione-S-Trfase_C-like"/>
</dbReference>
<gene>
    <name evidence="5" type="ORF">KCV03_g9471</name>
</gene>
<name>A0A9P8G7R5_AURME</name>
<dbReference type="InterPro" id="IPR004046">
    <property type="entry name" value="GST_C"/>
</dbReference>
<dbReference type="PROSITE" id="PS50404">
    <property type="entry name" value="GST_NTER"/>
    <property type="match status" value="1"/>
</dbReference>
<dbReference type="PANTHER" id="PTHR44051">
    <property type="entry name" value="GLUTATHIONE S-TRANSFERASE-RELATED"/>
    <property type="match status" value="1"/>
</dbReference>
<feature type="non-terminal residue" evidence="5">
    <location>
        <position position="226"/>
    </location>
</feature>
<dbReference type="Proteomes" id="UP000767238">
    <property type="component" value="Unassembled WGS sequence"/>
</dbReference>
<dbReference type="PANTHER" id="PTHR44051:SF3">
    <property type="entry name" value="TRANSCRIPTIONAL REGULATOR URE2"/>
    <property type="match status" value="1"/>
</dbReference>
<feature type="domain" description="GST N-terminal" evidence="3">
    <location>
        <begin position="4"/>
        <end position="85"/>
    </location>
</feature>
<dbReference type="SUPFAM" id="SSF47616">
    <property type="entry name" value="GST C-terminal domain-like"/>
    <property type="match status" value="1"/>
</dbReference>
<dbReference type="PROSITE" id="PS50405">
    <property type="entry name" value="GST_CTER"/>
    <property type="match status" value="1"/>
</dbReference>
<dbReference type="SFLD" id="SFLDG00358">
    <property type="entry name" value="Main_(cytGST)"/>
    <property type="match status" value="1"/>
</dbReference>
<dbReference type="Pfam" id="PF02798">
    <property type="entry name" value="GST_N"/>
    <property type="match status" value="1"/>
</dbReference>
<evidence type="ECO:0000259" key="4">
    <source>
        <dbReference type="PROSITE" id="PS50405"/>
    </source>
</evidence>
<dbReference type="InterPro" id="IPR036249">
    <property type="entry name" value="Thioredoxin-like_sf"/>
</dbReference>
<accession>A0A9P8G7R5</accession>
<dbReference type="SFLD" id="SFLDS00019">
    <property type="entry name" value="Glutathione_Transferase_(cytos"/>
    <property type="match status" value="1"/>
</dbReference>
<organism evidence="5 6">
    <name type="scientific">Aureobasidium melanogenum</name>
    <name type="common">Aureobasidium pullulans var. melanogenum</name>
    <dbReference type="NCBI Taxonomy" id="46634"/>
    <lineage>
        <taxon>Eukaryota</taxon>
        <taxon>Fungi</taxon>
        <taxon>Dikarya</taxon>
        <taxon>Ascomycota</taxon>
        <taxon>Pezizomycotina</taxon>
        <taxon>Dothideomycetes</taxon>
        <taxon>Dothideomycetidae</taxon>
        <taxon>Dothideales</taxon>
        <taxon>Saccotheciaceae</taxon>
        <taxon>Aureobasidium</taxon>
    </lineage>
</organism>